<evidence type="ECO:0000256" key="1">
    <source>
        <dbReference type="ARBA" id="ARBA00004123"/>
    </source>
</evidence>
<dbReference type="FunFam" id="3.30.460.10:FF:000093">
    <property type="entry name" value="Interleukin enhancer-binding factor 2"/>
    <property type="match status" value="1"/>
</dbReference>
<evidence type="ECO:0000313" key="9">
    <source>
        <dbReference type="EMBL" id="JAA72291.1"/>
    </source>
</evidence>
<dbReference type="EMBL" id="GADI01001517">
    <property type="protein sequence ID" value="JAA72291.1"/>
    <property type="molecule type" value="mRNA"/>
</dbReference>
<dbReference type="GO" id="GO:0045893">
    <property type="term" value="P:positive regulation of DNA-templated transcription"/>
    <property type="evidence" value="ECO:0007669"/>
    <property type="project" value="TreeGrafter"/>
</dbReference>
<evidence type="ECO:0000256" key="7">
    <source>
        <dbReference type="SAM" id="MobiDB-lite"/>
    </source>
</evidence>
<dbReference type="PROSITE" id="PS51703">
    <property type="entry name" value="DZF"/>
    <property type="match status" value="1"/>
</dbReference>
<dbReference type="Pfam" id="PF20965">
    <property type="entry name" value="DZF_C"/>
    <property type="match status" value="1"/>
</dbReference>
<keyword evidence="3" id="KW-0238">DNA-binding</keyword>
<keyword evidence="6" id="KW-0539">Nucleus</keyword>
<dbReference type="GO" id="GO:0003677">
    <property type="term" value="F:DNA binding"/>
    <property type="evidence" value="ECO:0007669"/>
    <property type="project" value="UniProtKB-KW"/>
</dbReference>
<dbReference type="AlphaFoldDB" id="A0A0K8RME3"/>
<dbReference type="SMART" id="SM00572">
    <property type="entry name" value="DZF"/>
    <property type="match status" value="1"/>
</dbReference>
<dbReference type="GO" id="GO:0071013">
    <property type="term" value="C:catalytic step 2 spliceosome"/>
    <property type="evidence" value="ECO:0007669"/>
    <property type="project" value="TreeGrafter"/>
</dbReference>
<keyword evidence="4" id="KW-0010">Activator</keyword>
<feature type="region of interest" description="Disordered" evidence="7">
    <location>
        <begin position="355"/>
        <end position="383"/>
    </location>
</feature>
<reference evidence="9" key="1">
    <citation type="submission" date="2012-12" db="EMBL/GenBank/DDBJ databases">
        <title>Identification and characterization of a phenylalanine ammonia-lyase gene family in Isatis indigotica Fort.</title>
        <authorList>
            <person name="Liu Q."/>
            <person name="Chen J."/>
            <person name="Zhou X."/>
            <person name="Di P."/>
            <person name="Xiao Y."/>
            <person name="Xuan H."/>
            <person name="Zhang L."/>
            <person name="Chen W."/>
        </authorList>
    </citation>
    <scope>NUCLEOTIDE SEQUENCE</scope>
    <source>
        <tissue evidence="9">Salivary gland</tissue>
    </source>
</reference>
<dbReference type="Pfam" id="PF07528">
    <property type="entry name" value="DZF_N"/>
    <property type="match status" value="1"/>
</dbReference>
<organism evidence="9">
    <name type="scientific">Ixodes ricinus</name>
    <name type="common">Common tick</name>
    <name type="synonym">Acarus ricinus</name>
    <dbReference type="NCBI Taxonomy" id="34613"/>
    <lineage>
        <taxon>Eukaryota</taxon>
        <taxon>Metazoa</taxon>
        <taxon>Ecdysozoa</taxon>
        <taxon>Arthropoda</taxon>
        <taxon>Chelicerata</taxon>
        <taxon>Arachnida</taxon>
        <taxon>Acari</taxon>
        <taxon>Parasitiformes</taxon>
        <taxon>Ixodida</taxon>
        <taxon>Ixodoidea</taxon>
        <taxon>Ixodidae</taxon>
        <taxon>Ixodinae</taxon>
        <taxon>Ixodes</taxon>
    </lineage>
</organism>
<feature type="compositionally biased region" description="Basic and acidic residues" evidence="7">
    <location>
        <begin position="355"/>
        <end position="365"/>
    </location>
</feature>
<evidence type="ECO:0000256" key="4">
    <source>
        <dbReference type="ARBA" id="ARBA00023159"/>
    </source>
</evidence>
<comment type="subcellular location">
    <subcellularLocation>
        <location evidence="1">Nucleus</location>
    </subcellularLocation>
</comment>
<keyword evidence="5" id="KW-0804">Transcription</keyword>
<evidence type="ECO:0000256" key="6">
    <source>
        <dbReference type="ARBA" id="ARBA00023242"/>
    </source>
</evidence>
<dbReference type="InterPro" id="IPR049402">
    <property type="entry name" value="DZF_dom_C"/>
</dbReference>
<evidence type="ECO:0000256" key="3">
    <source>
        <dbReference type="ARBA" id="ARBA00023125"/>
    </source>
</evidence>
<evidence type="ECO:0000259" key="8">
    <source>
        <dbReference type="PROSITE" id="PS51703"/>
    </source>
</evidence>
<evidence type="ECO:0000256" key="5">
    <source>
        <dbReference type="ARBA" id="ARBA00023163"/>
    </source>
</evidence>
<dbReference type="GO" id="GO:0003725">
    <property type="term" value="F:double-stranded RNA binding"/>
    <property type="evidence" value="ECO:0007669"/>
    <property type="project" value="TreeGrafter"/>
</dbReference>
<dbReference type="InterPro" id="IPR006561">
    <property type="entry name" value="DZF_dom"/>
</dbReference>
<dbReference type="InterPro" id="IPR043519">
    <property type="entry name" value="NT_sf"/>
</dbReference>
<proteinExistence type="evidence at transcript level"/>
<dbReference type="Gene3D" id="1.10.1410.40">
    <property type="match status" value="1"/>
</dbReference>
<accession>A0A0K8RME3</accession>
<dbReference type="Gene3D" id="3.30.460.10">
    <property type="entry name" value="Beta Polymerase, domain 2"/>
    <property type="match status" value="1"/>
</dbReference>
<evidence type="ECO:0000256" key="2">
    <source>
        <dbReference type="ARBA" id="ARBA00023015"/>
    </source>
</evidence>
<sequence>MRGGVRGRGRPGRPGGMFKPKVFVPHLPFDFYVSEQLFQRVKPAPDDSALTQALLKKNQDLTPTSAEQTAILNLVTKIQAVLDNLTVAPGSFEACQIEEVRQVGSFKKGTMMVGNNSADIVVILKTLPTGEAVQALANKVLEEVKAADPALKVTQQVTDAGFDLKGPDGAVAKILISTVPQNLRKLDPELHMSQKLLQNHLTAIRHSRWFEENAHHSSIKVLIRILRDLRSRFEGFQPLTPWIIDLLAHYAIMHHPSRQPQAINIAFRRVLQLLAAGLFLPGSAGIPGPCGGGPFRVHTIMSLEQQDLVCLTAQNLLRILSHGGYKSVLGIGGPQKIETETTVLEGVVITPLTKAYEKLPEKKEDEEMDQEEEDPMETQEQPQ</sequence>
<feature type="compositionally biased region" description="Acidic residues" evidence="7">
    <location>
        <begin position="366"/>
        <end position="377"/>
    </location>
</feature>
<feature type="domain" description="DZF" evidence="8">
    <location>
        <begin position="21"/>
        <end position="369"/>
    </location>
</feature>
<dbReference type="PANTHER" id="PTHR46447:SF1">
    <property type="entry name" value="INTERLEUKIN ENHANCER-BINDING FACTOR 2"/>
    <property type="match status" value="1"/>
</dbReference>
<protein>
    <submittedName>
        <fullName evidence="9">Putative transcription factor nfat subunit nf45</fullName>
    </submittedName>
</protein>
<dbReference type="PROSITE" id="PS50152">
    <property type="entry name" value="25A_SYNTH_3"/>
    <property type="match status" value="1"/>
</dbReference>
<dbReference type="InterPro" id="IPR052134">
    <property type="entry name" value="ILF2"/>
</dbReference>
<keyword evidence="2" id="KW-0805">Transcription regulation</keyword>
<name>A0A0K8RME3_IXORI</name>
<dbReference type="PANTHER" id="PTHR46447">
    <property type="entry name" value="INTERLEUKIN ENHANCER-BINDING FACTOR"/>
    <property type="match status" value="1"/>
</dbReference>
<dbReference type="SUPFAM" id="SSF81301">
    <property type="entry name" value="Nucleotidyltransferase"/>
    <property type="match status" value="1"/>
</dbReference>
<dbReference type="InterPro" id="IPR049401">
    <property type="entry name" value="DZF_dom_N"/>
</dbReference>